<comment type="cofactor">
    <cofactor evidence="1">
        <name>pyridoxal 5'-phosphate</name>
        <dbReference type="ChEBI" id="CHEBI:597326"/>
    </cofactor>
</comment>
<reference evidence="5 6" key="1">
    <citation type="submission" date="2016-11" db="EMBL/GenBank/DDBJ databases">
        <authorList>
            <person name="Jaros S."/>
            <person name="Januszkiewicz K."/>
            <person name="Wedrychowicz H."/>
        </authorList>
    </citation>
    <scope>NUCLEOTIDE SEQUENCE [LARGE SCALE GENOMIC DNA]</scope>
    <source>
        <strain evidence="5 6">DSM 5091</strain>
    </source>
</reference>
<dbReference type="SUPFAM" id="SSF51419">
    <property type="entry name" value="PLP-binding barrel"/>
    <property type="match status" value="1"/>
</dbReference>
<dbReference type="GO" id="GO:0030170">
    <property type="term" value="F:pyridoxal phosphate binding"/>
    <property type="evidence" value="ECO:0007669"/>
    <property type="project" value="TreeGrafter"/>
</dbReference>
<evidence type="ECO:0000256" key="3">
    <source>
        <dbReference type="ARBA" id="ARBA00023235"/>
    </source>
</evidence>
<organism evidence="5 6">
    <name type="scientific">Malonomonas rubra DSM 5091</name>
    <dbReference type="NCBI Taxonomy" id="1122189"/>
    <lineage>
        <taxon>Bacteria</taxon>
        <taxon>Pseudomonadati</taxon>
        <taxon>Thermodesulfobacteriota</taxon>
        <taxon>Desulfuromonadia</taxon>
        <taxon>Desulfuromonadales</taxon>
        <taxon>Geopsychrobacteraceae</taxon>
        <taxon>Malonomonas</taxon>
    </lineage>
</organism>
<proteinExistence type="predicted"/>
<feature type="domain" description="Alanine racemase N-terminal" evidence="4">
    <location>
        <begin position="9"/>
        <end position="225"/>
    </location>
</feature>
<dbReference type="InterPro" id="IPR029066">
    <property type="entry name" value="PLP-binding_barrel"/>
</dbReference>
<name>A0A1M6NDQ8_MALRU</name>
<dbReference type="PANTHER" id="PTHR30511">
    <property type="entry name" value="ALANINE RACEMASE"/>
    <property type="match status" value="1"/>
</dbReference>
<keyword evidence="2" id="KW-0663">Pyridoxal phosphate</keyword>
<dbReference type="AlphaFoldDB" id="A0A1M6NDQ8"/>
<dbReference type="Proteomes" id="UP000184171">
    <property type="component" value="Unassembled WGS sequence"/>
</dbReference>
<keyword evidence="3" id="KW-0413">Isomerase</keyword>
<keyword evidence="6" id="KW-1185">Reference proteome</keyword>
<dbReference type="InterPro" id="IPR001608">
    <property type="entry name" value="Ala_racemase_N"/>
</dbReference>
<evidence type="ECO:0000256" key="2">
    <source>
        <dbReference type="ARBA" id="ARBA00022898"/>
    </source>
</evidence>
<dbReference type="PANTHER" id="PTHR30511:SF3">
    <property type="entry name" value="LYSINE RACEMASE"/>
    <property type="match status" value="1"/>
</dbReference>
<dbReference type="EMBL" id="FQZT01000027">
    <property type="protein sequence ID" value="SHJ93851.1"/>
    <property type="molecule type" value="Genomic_DNA"/>
</dbReference>
<dbReference type="GO" id="GO:0008784">
    <property type="term" value="F:alanine racemase activity"/>
    <property type="evidence" value="ECO:0007669"/>
    <property type="project" value="TreeGrafter"/>
</dbReference>
<gene>
    <name evidence="5" type="ORF">SAMN02745165_03580</name>
</gene>
<dbReference type="CDD" id="cd06815">
    <property type="entry name" value="PLPDE_III_AR_like_1"/>
    <property type="match status" value="1"/>
</dbReference>
<dbReference type="STRING" id="1122189.SAMN02745165_03580"/>
<protein>
    <submittedName>
        <fullName evidence="5">Predicted amino acid racemase</fullName>
    </submittedName>
</protein>
<evidence type="ECO:0000313" key="5">
    <source>
        <dbReference type="EMBL" id="SHJ93851.1"/>
    </source>
</evidence>
<dbReference type="Pfam" id="PF01168">
    <property type="entry name" value="Ala_racemase_N"/>
    <property type="match status" value="1"/>
</dbReference>
<evidence type="ECO:0000256" key="1">
    <source>
        <dbReference type="ARBA" id="ARBA00001933"/>
    </source>
</evidence>
<dbReference type="GO" id="GO:0005829">
    <property type="term" value="C:cytosol"/>
    <property type="evidence" value="ECO:0007669"/>
    <property type="project" value="TreeGrafter"/>
</dbReference>
<sequence>MIDAPRLNIDLGKLHHNASFLVERLATRGISVTGITKAALGSAKIASAMLRAGISSLGDSRVENIEAMRQAQLAATMVLIRSPMLSQVDRVVRHVDISFNTEIEVIRRLSRAAKQAARVHGVVLMIELGDLREGIMPDDLLGTVREMLSLPNICFKGLGTNLACRSGVCPDEKNMALLSELVAAIESTFGLKVEIVSGGNSANLQWALSGAKTGRINDLRLGEAILLGRETLYRQPIDGLHTDAITLTAEVIEAKTKPSKPTGQIAQAAFGEAPAAIDRGEVRQNILAIGQQDTDPCGLLPPAGTQVMGASSDHLILETDDEKLPVGKEVTFQLNYSALVRSMTSPFVAKVNKSCPQTMNNEKGNP</sequence>
<dbReference type="InterPro" id="IPR000821">
    <property type="entry name" value="Ala_racemase"/>
</dbReference>
<accession>A0A1M6NDQ8</accession>
<evidence type="ECO:0000259" key="4">
    <source>
        <dbReference type="Pfam" id="PF01168"/>
    </source>
</evidence>
<dbReference type="Gene3D" id="3.20.20.10">
    <property type="entry name" value="Alanine racemase"/>
    <property type="match status" value="1"/>
</dbReference>
<evidence type="ECO:0000313" key="6">
    <source>
        <dbReference type="Proteomes" id="UP000184171"/>
    </source>
</evidence>